<evidence type="ECO:0000313" key="2">
    <source>
        <dbReference type="EMBL" id="GAA4953359.1"/>
    </source>
</evidence>
<organism evidence="2 3">
    <name type="scientific">Yinghuangia aomiensis</name>
    <dbReference type="NCBI Taxonomy" id="676205"/>
    <lineage>
        <taxon>Bacteria</taxon>
        <taxon>Bacillati</taxon>
        <taxon>Actinomycetota</taxon>
        <taxon>Actinomycetes</taxon>
        <taxon>Kitasatosporales</taxon>
        <taxon>Streptomycetaceae</taxon>
        <taxon>Yinghuangia</taxon>
    </lineage>
</organism>
<dbReference type="Proteomes" id="UP001500466">
    <property type="component" value="Unassembled WGS sequence"/>
</dbReference>
<protein>
    <submittedName>
        <fullName evidence="2">Uncharacterized protein</fullName>
    </submittedName>
</protein>
<sequence length="211" mass="23082">MLAPSRPKGPCTAAYARDGGLAAKVRDALARTGLAPMPLRDITPFAWDTVYVVPWRRIADTESAPANAPEALTKALGCRPELPDRTDADLGSVLFFTRNGQVIHTLEVWYNLTAPDQNPNQNPDQNQGQRQDQRQETPKAWSSSTTTTRPLDDPSCVRCLVLTDPRPRKRYDSGISQDIRRRQTYGFTPAIPTNAGHLSAPAGMSSTANGL</sequence>
<dbReference type="EMBL" id="BAABHS010000004">
    <property type="protein sequence ID" value="GAA4953359.1"/>
    <property type="molecule type" value="Genomic_DNA"/>
</dbReference>
<feature type="compositionally biased region" description="Polar residues" evidence="1">
    <location>
        <begin position="140"/>
        <end position="149"/>
    </location>
</feature>
<reference evidence="3" key="1">
    <citation type="journal article" date="2019" name="Int. J. Syst. Evol. Microbiol.">
        <title>The Global Catalogue of Microorganisms (GCM) 10K type strain sequencing project: providing services to taxonomists for standard genome sequencing and annotation.</title>
        <authorList>
            <consortium name="The Broad Institute Genomics Platform"/>
            <consortium name="The Broad Institute Genome Sequencing Center for Infectious Disease"/>
            <person name="Wu L."/>
            <person name="Ma J."/>
        </authorList>
    </citation>
    <scope>NUCLEOTIDE SEQUENCE [LARGE SCALE GENOMIC DNA]</scope>
    <source>
        <strain evidence="3">JCM 17986</strain>
    </source>
</reference>
<name>A0ABP9GUC9_9ACTN</name>
<keyword evidence="3" id="KW-1185">Reference proteome</keyword>
<evidence type="ECO:0000256" key="1">
    <source>
        <dbReference type="SAM" id="MobiDB-lite"/>
    </source>
</evidence>
<evidence type="ECO:0000313" key="3">
    <source>
        <dbReference type="Proteomes" id="UP001500466"/>
    </source>
</evidence>
<feature type="region of interest" description="Disordered" evidence="1">
    <location>
        <begin position="188"/>
        <end position="211"/>
    </location>
</feature>
<proteinExistence type="predicted"/>
<gene>
    <name evidence="2" type="ORF">GCM10023205_13320</name>
</gene>
<accession>A0ABP9GUC9</accession>
<feature type="compositionally biased region" description="Low complexity" evidence="1">
    <location>
        <begin position="115"/>
        <end position="130"/>
    </location>
</feature>
<feature type="region of interest" description="Disordered" evidence="1">
    <location>
        <begin position="114"/>
        <end position="154"/>
    </location>
</feature>
<comment type="caution">
    <text evidence="2">The sequence shown here is derived from an EMBL/GenBank/DDBJ whole genome shotgun (WGS) entry which is preliminary data.</text>
</comment>